<dbReference type="SUPFAM" id="SSF57997">
    <property type="entry name" value="Tropomyosin"/>
    <property type="match status" value="1"/>
</dbReference>
<feature type="coiled-coil region" evidence="1">
    <location>
        <begin position="1027"/>
        <end position="1054"/>
    </location>
</feature>
<feature type="compositionally biased region" description="Low complexity" evidence="2">
    <location>
        <begin position="1344"/>
        <end position="1353"/>
    </location>
</feature>
<feature type="compositionally biased region" description="Acidic residues" evidence="2">
    <location>
        <begin position="1849"/>
        <end position="1878"/>
    </location>
</feature>
<keyword evidence="4" id="KW-1185">Reference proteome</keyword>
<sequence length="2132" mass="229827">MPRVLLGPRACNLFKDVKEYNLHKRGSDNCATNKHVIVVKGNGKAARKACDKHNTACTAATCKMCEEWRTRAHEATNAASAATQELLSTVEKHADETRALRRELRRLGINNNNETSTSLIHFAQLKHQYADVVQRLRNQLSSTEKRLELAEQSRDAANAHAAAQQASARAAIARAAEAESRAINAQAEAAQHMEAAKKKKLDAEASIASSELKATEATARLDESRITQNALRAAASEAAAECTQLRQSLVEMERTAHVAGASVQLLEKQIAKWKSWSLRKRQQVSKAKLDANVRYFALTWHARAAACTKARLEGSTRKALEDTEEAKHLASSAEERCSNLAVRNAALEEALAASQDARRSSEIALSEASSSLEKEHDTLSAQKLAANAAAAAAAAREKALRSELNEAEKRIEDAEQKLGEASACASAAHDEVSSMRLRTEAQDSEAEVLRARLHAASQAARLAEDEAAAGRREDAERRENAEAAAFSATRALQRAQQESAAVECELEAERASFQAAAAASVEELSQAHARIRQLDADVAKLTTDASTAHEAASANAAQNAQLTSQVAQLTTEAAAAREDASTSASTVAQRVASAREAVEHAVAAEVAAFQGSVSAGESNVQHAIDQATTELRATVDAEIAIMQEMVSRREGEMADLVSEAQKAGEAAVMDARHSREKLANVLAELECVQKDAAEERRLRERAETSAADAGIRNSSLESKLKDAMEAEGRVRALLQATEQDRDVALDEANALQEEELPNEHLRRDYIKLLNDHKRLREDWDTQRNATNSASTRLDEIYTKWASALEENNALSREVADLTEKLAQVEQACATSDAESTSRREKLATAEEMLTSTTASLDAVKERAENAESSLREAEERVTNLAEKLTTATELLATAEQARAYVQAELDAAKEVRTSIEARLEDNSLERSEWAAVSAELAVMRPQLARSSAELATRENELDAARKERDAAVESQGKADRTAASLRDELDTLERARASLSEELCALRKDHEATASKLERMQSDAPRAAALMHDMHSNVKNLSNDLARLKEDASASAGEALAALTEDFAPSILAALQSAANGPPADTTLAAQAQSLELIASELRLKVSEGRAEREVLRSQISDLSEDAGASARRLAYAEWQVEEHAAQLTMSRAECTRLSEELLELEKLRDTSAQLSASRAETERLSETLAVTEHALAEAKQELTKARDLAKATTPRRTILAREKEKMKGELASASSSLADLKEKYANLERDHAKLVAAYAALRDAARNTRERSENALHEARAELEASRKELNRLQQPSVVAEATTPQLAPMPNSEHEEKEAVRLATEDLPQQATALREDLTSMTTRRTPSLGPLATTGTTTATAELLPHHASSSRALPAETPHRRSRLAVLEDVKDLAEAAVAAAAAFSSPSIPATESIETPQSSKLKASASTPMGISWTPAPASFPAMTPMGVSWAVPVEQFQEEEEEEENSLAMDDSPSPRSNPFATWQTSLSFSSPREARRVKRRVAAKTTPMSVTREGRETAELMNESTSPISPIAALVDTSTSPMILPDRTDTATGADVAQFVASATSPMVTRGTDFATETETVHTRAASTSPMVGRGVDTSAETVSAEVRAASTSPMVGGVVGTSAETVIAEVRAASTSPMTVHAVDTSAETVSAEVRAVSTSPMTHYMPDLSLAKMDHGNASPKLTEASEEAIFKHEAVSEVMLNVERGHINTRQMPPRTLEENGGDTANHTAELGTFTDFGGVFVLHPTNFSQPFALNYDAPSPTDTATTAAGEDLTPGTMVALLEVSGVPSPAVTSEDAIDAEDANDADADVHEAASAAPRSLMFDPLADSIPSRRRVHRGIDEEQYEDEDEDEDQDQDQDLDQDEDQDEDQDQVAVTPEMTHKELTKPDSVAVPTSARAEAVRRLARPALQAALARAPVPGGEPIPSVPRAGAVSVYESTHKAAPITDDTPTRRMFLRGGLDHSPMEAALDENGDVADEKKTPPAAEAPSSSEPTRILPSGLKRSRSDEERAAVARLHAVRWVDLEAADSSAQRRPDGRRASPRRRSASARRRATGKQSPWKHPEHLDLEKIFVPLPVMADKKSEPTMPAPTRSVPAKTAGGTPSSRGQPLTRVAENTNATTTMLR</sequence>
<feature type="compositionally biased region" description="Acidic residues" evidence="2">
    <location>
        <begin position="1459"/>
        <end position="1468"/>
    </location>
</feature>
<feature type="region of interest" description="Disordered" evidence="2">
    <location>
        <begin position="1948"/>
        <end position="2074"/>
    </location>
</feature>
<accession>A0A830I2N9</accession>
<feature type="compositionally biased region" description="Basic and acidic residues" evidence="2">
    <location>
        <begin position="462"/>
        <end position="481"/>
    </location>
</feature>
<feature type="coiled-coil region" evidence="1">
    <location>
        <begin position="734"/>
        <end position="897"/>
    </location>
</feature>
<reference evidence="3" key="1">
    <citation type="submission" date="2020-10" db="EMBL/GenBank/DDBJ databases">
        <title>Unveiling of a novel bifunctional photoreceptor, Dualchrome1, isolated from a cosmopolitan green alga.</title>
        <authorList>
            <person name="Suzuki S."/>
            <person name="Kawachi M."/>
        </authorList>
    </citation>
    <scope>NUCLEOTIDE SEQUENCE</scope>
    <source>
        <strain evidence="3">NIES 2893</strain>
    </source>
</reference>
<feature type="compositionally biased region" description="Basic and acidic residues" evidence="2">
    <location>
        <begin position="951"/>
        <end position="980"/>
    </location>
</feature>
<feature type="region of interest" description="Disordered" evidence="2">
    <location>
        <begin position="1298"/>
        <end position="1317"/>
    </location>
</feature>
<feature type="region of interest" description="Disordered" evidence="2">
    <location>
        <begin position="1459"/>
        <end position="1505"/>
    </location>
</feature>
<gene>
    <name evidence="3" type="ORF">PPROV_001102800</name>
</gene>
<evidence type="ECO:0000313" key="3">
    <source>
        <dbReference type="EMBL" id="GHP12300.1"/>
    </source>
</evidence>
<feature type="compositionally biased region" description="Low complexity" evidence="2">
    <location>
        <begin position="1989"/>
        <end position="2001"/>
    </location>
</feature>
<protein>
    <submittedName>
        <fullName evidence="3">Uncharacterized protein</fullName>
    </submittedName>
</protein>
<feature type="coiled-coil region" evidence="1">
    <location>
        <begin position="675"/>
        <end position="705"/>
    </location>
</feature>
<dbReference type="PANTHER" id="PTHR23159">
    <property type="entry name" value="CENTROSOMAL PROTEIN 2"/>
    <property type="match status" value="1"/>
</dbReference>
<comment type="caution">
    <text evidence="3">The sequence shown here is derived from an EMBL/GenBank/DDBJ whole genome shotgun (WGS) entry which is preliminary data.</text>
</comment>
<evidence type="ECO:0000313" key="4">
    <source>
        <dbReference type="Proteomes" id="UP000660262"/>
    </source>
</evidence>
<feature type="region of interest" description="Disordered" evidence="2">
    <location>
        <begin position="1811"/>
        <end position="1832"/>
    </location>
</feature>
<evidence type="ECO:0000256" key="1">
    <source>
        <dbReference type="SAM" id="Coils"/>
    </source>
</evidence>
<feature type="compositionally biased region" description="Polar residues" evidence="2">
    <location>
        <begin position="2108"/>
        <end position="2132"/>
    </location>
</feature>
<feature type="region of interest" description="Disordered" evidence="2">
    <location>
        <begin position="1849"/>
        <end position="1904"/>
    </location>
</feature>
<dbReference type="PANTHER" id="PTHR23159:SF60">
    <property type="entry name" value="SPINDLE ASSEMBLY ABNORMAL PROTEIN 4"/>
    <property type="match status" value="1"/>
</dbReference>
<name>A0A830I2N9_9CHLO</name>
<dbReference type="Proteomes" id="UP000660262">
    <property type="component" value="Unassembled WGS sequence"/>
</dbReference>
<keyword evidence="1" id="KW-0175">Coiled coil</keyword>
<feature type="region of interest" description="Disordered" evidence="2">
    <location>
        <begin position="462"/>
        <end position="482"/>
    </location>
</feature>
<organism evidence="3 4">
    <name type="scientific">Pycnococcus provasolii</name>
    <dbReference type="NCBI Taxonomy" id="41880"/>
    <lineage>
        <taxon>Eukaryota</taxon>
        <taxon>Viridiplantae</taxon>
        <taxon>Chlorophyta</taxon>
        <taxon>Pseudoscourfieldiophyceae</taxon>
        <taxon>Pseudoscourfieldiales</taxon>
        <taxon>Pycnococcaceae</taxon>
        <taxon>Pycnococcus</taxon>
    </lineage>
</organism>
<feature type="coiled-coil region" evidence="1">
    <location>
        <begin position="126"/>
        <end position="255"/>
    </location>
</feature>
<feature type="region of interest" description="Disordered" evidence="2">
    <location>
        <begin position="1333"/>
        <end position="1353"/>
    </location>
</feature>
<feature type="region of interest" description="Disordered" evidence="2">
    <location>
        <begin position="949"/>
        <end position="980"/>
    </location>
</feature>
<proteinExistence type="predicted"/>
<feature type="compositionally biased region" description="Polar residues" evidence="2">
    <location>
        <begin position="1477"/>
        <end position="1494"/>
    </location>
</feature>
<feature type="compositionally biased region" description="Basic residues" evidence="2">
    <location>
        <begin position="2047"/>
        <end position="2061"/>
    </location>
</feature>
<dbReference type="EMBL" id="BNJQ01000040">
    <property type="protein sequence ID" value="GHP12300.1"/>
    <property type="molecule type" value="Genomic_DNA"/>
</dbReference>
<feature type="coiled-coil region" evidence="1">
    <location>
        <begin position="1161"/>
        <end position="1293"/>
    </location>
</feature>
<evidence type="ECO:0000256" key="2">
    <source>
        <dbReference type="SAM" id="MobiDB-lite"/>
    </source>
</evidence>
<feature type="region of interest" description="Disordered" evidence="2">
    <location>
        <begin position="2088"/>
        <end position="2132"/>
    </location>
</feature>